<dbReference type="AlphaFoldDB" id="A0A543BQT8"/>
<gene>
    <name evidence="3" type="ORF">FB560_2849</name>
</gene>
<dbReference type="EMBL" id="VFOX01000001">
    <property type="protein sequence ID" value="TQL87182.1"/>
    <property type="molecule type" value="Genomic_DNA"/>
</dbReference>
<keyword evidence="4" id="KW-1185">Reference proteome</keyword>
<feature type="transmembrane region" description="Helical" evidence="2">
    <location>
        <begin position="54"/>
        <end position="76"/>
    </location>
</feature>
<reference evidence="3 4" key="1">
    <citation type="submission" date="2019-06" db="EMBL/GenBank/DDBJ databases">
        <title>Sequencing the genomes of 1000 actinobacteria strains.</title>
        <authorList>
            <person name="Klenk H.-P."/>
        </authorList>
    </citation>
    <scope>NUCLEOTIDE SEQUENCE [LARGE SCALE GENOMIC DNA]</scope>
    <source>
        <strain evidence="3 4">DSM 20169</strain>
    </source>
</reference>
<organism evidence="3 4">
    <name type="scientific">Microbacterium saperdae</name>
    <dbReference type="NCBI Taxonomy" id="69368"/>
    <lineage>
        <taxon>Bacteria</taxon>
        <taxon>Bacillati</taxon>
        <taxon>Actinomycetota</taxon>
        <taxon>Actinomycetes</taxon>
        <taxon>Micrococcales</taxon>
        <taxon>Microbacteriaceae</taxon>
        <taxon>Microbacterium</taxon>
    </lineage>
</organism>
<feature type="region of interest" description="Disordered" evidence="1">
    <location>
        <begin position="18"/>
        <end position="39"/>
    </location>
</feature>
<dbReference type="Proteomes" id="UP000317209">
    <property type="component" value="Unassembled WGS sequence"/>
</dbReference>
<evidence type="ECO:0000256" key="1">
    <source>
        <dbReference type="SAM" id="MobiDB-lite"/>
    </source>
</evidence>
<protein>
    <submittedName>
        <fullName evidence="3">Uncharacterized protein</fullName>
    </submittedName>
</protein>
<evidence type="ECO:0000313" key="3">
    <source>
        <dbReference type="EMBL" id="TQL87182.1"/>
    </source>
</evidence>
<keyword evidence="2" id="KW-0812">Transmembrane</keyword>
<evidence type="ECO:0000256" key="2">
    <source>
        <dbReference type="SAM" id="Phobius"/>
    </source>
</evidence>
<name>A0A543BQT8_9MICO</name>
<keyword evidence="2" id="KW-0472">Membrane</keyword>
<evidence type="ECO:0000313" key="4">
    <source>
        <dbReference type="Proteomes" id="UP000317209"/>
    </source>
</evidence>
<sequence length="373" mass="41372">MERTCLNAIAQLFTRSDSSASPLTRTQRRPTWPSTLQSMSATAPSVPNVAPADVAAWIALALSVLGLLVTVLLRYLDGPRARVRLRAVLLNVGLGGTVTYNTGTWPIPGSHPAREQGLPDRGDVIELAEIVVENIGRHPMTVYDVGFTWRGKRRTRWGRRLRHYSVPTPITPQREDDMKYAKGDRFRLEPADMVTLLVDYWSVVRSSRPNRSGHVKLRASVLIAGRRRTKRSRLKLAWVIPDAAQTAVDGLETVPLRSVIAATTARVILYATDERLGNIGYFARDLEGRIAGAWPADWAGRRAAIEAVMDDEDTMHFVPYQDARMLKTSVLIALISDIEARKADIDWSDILTPAPAQDAVQTRDDDPASEVPI</sequence>
<comment type="caution">
    <text evidence="3">The sequence shown here is derived from an EMBL/GenBank/DDBJ whole genome shotgun (WGS) entry which is preliminary data.</text>
</comment>
<keyword evidence="2" id="KW-1133">Transmembrane helix</keyword>
<accession>A0A543BQT8</accession>
<proteinExistence type="predicted"/>